<dbReference type="PANTHER" id="PTHR21505:SF8">
    <property type="entry name" value="DPT-YFP REPRESSOR BY OVEREXPRESSION, ISOFORM D-RELATED"/>
    <property type="match status" value="1"/>
</dbReference>
<evidence type="ECO:0000256" key="1">
    <source>
        <dbReference type="SAM" id="MobiDB-lite"/>
    </source>
</evidence>
<keyword evidence="4" id="KW-1185">Reference proteome</keyword>
<feature type="compositionally biased region" description="Basic and acidic residues" evidence="1">
    <location>
        <begin position="272"/>
        <end position="290"/>
    </location>
</feature>
<evidence type="ECO:0000259" key="2">
    <source>
        <dbReference type="PROSITE" id="PS51029"/>
    </source>
</evidence>
<evidence type="ECO:0000313" key="4">
    <source>
        <dbReference type="Proteomes" id="UP000837857"/>
    </source>
</evidence>
<evidence type="ECO:0000313" key="3">
    <source>
        <dbReference type="EMBL" id="CAH2057331.1"/>
    </source>
</evidence>
<feature type="region of interest" description="Disordered" evidence="1">
    <location>
        <begin position="263"/>
        <end position="290"/>
    </location>
</feature>
<feature type="compositionally biased region" description="Basic and acidic residues" evidence="1">
    <location>
        <begin position="192"/>
        <end position="201"/>
    </location>
</feature>
<feature type="domain" description="MADF" evidence="2">
    <location>
        <begin position="75"/>
        <end position="169"/>
    </location>
</feature>
<dbReference type="SMART" id="SM00595">
    <property type="entry name" value="MADF"/>
    <property type="match status" value="1"/>
</dbReference>
<feature type="region of interest" description="Disordered" evidence="1">
    <location>
        <begin position="376"/>
        <end position="399"/>
    </location>
</feature>
<sequence>MPPARGEGHRRAFSVLRACDTPAPFCAPGSRAAKTRAAIRSARRFPSETGAERCADAKMVAILANPKWSEDLTIQMIIEYERREYLWNPVAEHYKNKKIREQGYVEIIKALNLVDVTVKELKNKIKNIRSSYSVELKKIRAARKAGAHAYRPSVTWFEHADRFLRAIVTPISMDNSLLEIPASDDSDAVQDLSERKSPEKKSPRKRRSSTRSSTPYVLNTPSPRPGTPFGISQTPFPILPPSTTFLNPPVGIATPLTSLATIYPPAKRKKSGRDDRSESEVPQDLSRHSEGINENEFEMFGKLIASQLRKLPLSLALDTQLKIQTLVNAARIQAVYQQYSYAGPSQEALSVQALSNGILASMATQSTFASRAVMGMRNDSPDDLRDLKTEYSLGSEPED</sequence>
<feature type="compositionally biased region" description="Basic and acidic residues" evidence="1">
    <location>
        <begin position="379"/>
        <end position="389"/>
    </location>
</feature>
<protein>
    <recommendedName>
        <fullName evidence="2">MADF domain-containing protein</fullName>
    </recommendedName>
</protein>
<dbReference type="PANTHER" id="PTHR21505">
    <property type="entry name" value="MADF DOMAIN-CONTAINING PROTEIN-RELATED"/>
    <property type="match status" value="1"/>
</dbReference>
<dbReference type="PROSITE" id="PS51029">
    <property type="entry name" value="MADF"/>
    <property type="match status" value="1"/>
</dbReference>
<dbReference type="Pfam" id="PF10545">
    <property type="entry name" value="MADF_DNA_bdg"/>
    <property type="match status" value="1"/>
</dbReference>
<name>A0ABN8IHV0_9NEOP</name>
<feature type="region of interest" description="Disordered" evidence="1">
    <location>
        <begin position="182"/>
        <end position="234"/>
    </location>
</feature>
<accession>A0ABN8IHV0</accession>
<dbReference type="Proteomes" id="UP000837857">
    <property type="component" value="Chromosome 24"/>
</dbReference>
<reference evidence="3" key="1">
    <citation type="submission" date="2022-03" db="EMBL/GenBank/DDBJ databases">
        <authorList>
            <person name="Martin H S."/>
        </authorList>
    </citation>
    <scope>NUCLEOTIDE SEQUENCE</scope>
</reference>
<organism evidence="3 4">
    <name type="scientific">Iphiclides podalirius</name>
    <name type="common">scarce swallowtail</name>
    <dbReference type="NCBI Taxonomy" id="110791"/>
    <lineage>
        <taxon>Eukaryota</taxon>
        <taxon>Metazoa</taxon>
        <taxon>Ecdysozoa</taxon>
        <taxon>Arthropoda</taxon>
        <taxon>Hexapoda</taxon>
        <taxon>Insecta</taxon>
        <taxon>Pterygota</taxon>
        <taxon>Neoptera</taxon>
        <taxon>Endopterygota</taxon>
        <taxon>Lepidoptera</taxon>
        <taxon>Glossata</taxon>
        <taxon>Ditrysia</taxon>
        <taxon>Papilionoidea</taxon>
        <taxon>Papilionidae</taxon>
        <taxon>Papilioninae</taxon>
        <taxon>Iphiclides</taxon>
    </lineage>
</organism>
<dbReference type="EMBL" id="OW152836">
    <property type="protein sequence ID" value="CAH2057331.1"/>
    <property type="molecule type" value="Genomic_DNA"/>
</dbReference>
<proteinExistence type="predicted"/>
<gene>
    <name evidence="3" type="ORF">IPOD504_LOCUS10162</name>
</gene>
<dbReference type="InterPro" id="IPR006578">
    <property type="entry name" value="MADF-dom"/>
</dbReference>
<feature type="non-terminal residue" evidence="3">
    <location>
        <position position="399"/>
    </location>
</feature>